<dbReference type="STRING" id="1121335.Cst_c18550"/>
<dbReference type="PATRIC" id="fig|1121335.3.peg.1847"/>
<accession>L7VPV0</accession>
<sequence length="49" mass="5930">MAHDIFKIISPLYMKDNFNIIAIDCAKNEFYIANFFIYLSLLLRVYIFY</sequence>
<evidence type="ECO:0000313" key="3">
    <source>
        <dbReference type="Proteomes" id="UP000011220"/>
    </source>
</evidence>
<gene>
    <name evidence="2" type="ordered locus">Cst_c18550</name>
</gene>
<name>L7VPV0_THES1</name>
<keyword evidence="1" id="KW-0812">Transmembrane</keyword>
<evidence type="ECO:0000313" key="2">
    <source>
        <dbReference type="EMBL" id="AGC68832.1"/>
    </source>
</evidence>
<dbReference type="Proteomes" id="UP000011220">
    <property type="component" value="Chromosome"/>
</dbReference>
<dbReference type="AlphaFoldDB" id="L7VPV0"/>
<reference evidence="2 3" key="1">
    <citation type="journal article" date="2013" name="Genome Announc.">
        <title>Complete genome sequence of Clostridium stercorarium subsp. stercorarium strain DSM 8532, a thermophilic degrader of plant cell wall fibers.</title>
        <authorList>
            <person name="Poehlein A."/>
            <person name="Zverlov V.V."/>
            <person name="Daniel R."/>
            <person name="Schwarz W.H."/>
            <person name="Liebl W."/>
        </authorList>
    </citation>
    <scope>NUCLEOTIDE SEQUENCE [LARGE SCALE GENOMIC DNA]</scope>
    <source>
        <strain evidence="3">ATCC 35414 / DSM 8532 / NCIMB 11754</strain>
    </source>
</reference>
<dbReference type="KEGG" id="css:Cst_c18550"/>
<organism evidence="2 3">
    <name type="scientific">Thermoclostridium stercorarium (strain ATCC 35414 / DSM 8532 / NCIMB 11754)</name>
    <name type="common">Clostridium stercorarium</name>
    <dbReference type="NCBI Taxonomy" id="1121335"/>
    <lineage>
        <taxon>Bacteria</taxon>
        <taxon>Bacillati</taxon>
        <taxon>Bacillota</taxon>
        <taxon>Clostridia</taxon>
        <taxon>Eubacteriales</taxon>
        <taxon>Oscillospiraceae</taxon>
        <taxon>Thermoclostridium</taxon>
    </lineage>
</organism>
<dbReference type="EMBL" id="CP004044">
    <property type="protein sequence ID" value="AGC68832.1"/>
    <property type="molecule type" value="Genomic_DNA"/>
</dbReference>
<evidence type="ECO:0000256" key="1">
    <source>
        <dbReference type="SAM" id="Phobius"/>
    </source>
</evidence>
<protein>
    <submittedName>
        <fullName evidence="2">Uncharacterized protein</fullName>
    </submittedName>
</protein>
<keyword evidence="1" id="KW-0472">Membrane</keyword>
<keyword evidence="1" id="KW-1133">Transmembrane helix</keyword>
<proteinExistence type="predicted"/>
<feature type="transmembrane region" description="Helical" evidence="1">
    <location>
        <begin position="30"/>
        <end position="48"/>
    </location>
</feature>
<keyword evidence="3" id="KW-1185">Reference proteome</keyword>